<evidence type="ECO:0000313" key="2">
    <source>
        <dbReference type="EMBL" id="MDM7891874.1"/>
    </source>
</evidence>
<gene>
    <name evidence="2" type="ORF">QUG93_09270</name>
</gene>
<dbReference type="RefSeq" id="WP_289473616.1">
    <property type="nucleotide sequence ID" value="NZ_JAUCMN010000005.1"/>
</dbReference>
<keyword evidence="1" id="KW-0472">Membrane</keyword>
<evidence type="ECO:0000313" key="3">
    <source>
        <dbReference type="Proteomes" id="UP001236404"/>
    </source>
</evidence>
<evidence type="ECO:0000256" key="1">
    <source>
        <dbReference type="SAM" id="Phobius"/>
    </source>
</evidence>
<feature type="transmembrane region" description="Helical" evidence="1">
    <location>
        <begin position="12"/>
        <end position="35"/>
    </location>
</feature>
<organism evidence="2 3">
    <name type="scientific">Curtobacterium caseinilyticum</name>
    <dbReference type="NCBI Taxonomy" id="3055137"/>
    <lineage>
        <taxon>Bacteria</taxon>
        <taxon>Bacillati</taxon>
        <taxon>Actinomycetota</taxon>
        <taxon>Actinomycetes</taxon>
        <taxon>Micrococcales</taxon>
        <taxon>Microbacteriaceae</taxon>
        <taxon>Curtobacterium</taxon>
    </lineage>
</organism>
<accession>A0ABT7TR91</accession>
<name>A0ABT7TR91_9MICO</name>
<reference evidence="2 3" key="1">
    <citation type="submission" date="2023-06" db="EMBL/GenBank/DDBJ databases">
        <authorList>
            <person name="Feng G."/>
            <person name="Li J."/>
            <person name="Zhu H."/>
        </authorList>
    </citation>
    <scope>NUCLEOTIDE SEQUENCE [LARGE SCALE GENOMIC DNA]</scope>
    <source>
        <strain evidence="2 3">RHCKG28</strain>
    </source>
</reference>
<keyword evidence="3" id="KW-1185">Reference proteome</keyword>
<keyword evidence="1" id="KW-1133">Transmembrane helix</keyword>
<comment type="caution">
    <text evidence="2">The sequence shown here is derived from an EMBL/GenBank/DDBJ whole genome shotgun (WGS) entry which is preliminary data.</text>
</comment>
<keyword evidence="1" id="KW-0812">Transmembrane</keyword>
<sequence>MRKERSMRSRRIIFSSWLIGMVLIFTAIFVAPVTLKAYDAAHPLVVECRIIAATAGDGSSRSVRGIGASFNQVRLASSDCGVLFMRRGVSANKASQIAAEFQDGRRYELHVGAASYRFRDLLRTLHQAVEVQRLD</sequence>
<protein>
    <submittedName>
        <fullName evidence="2">Uncharacterized protein</fullName>
    </submittedName>
</protein>
<dbReference type="EMBL" id="JAUCMN010000005">
    <property type="protein sequence ID" value="MDM7891874.1"/>
    <property type="molecule type" value="Genomic_DNA"/>
</dbReference>
<dbReference type="Proteomes" id="UP001236404">
    <property type="component" value="Unassembled WGS sequence"/>
</dbReference>
<proteinExistence type="predicted"/>